<dbReference type="EMBL" id="CGCX01002104">
    <property type="protein sequence ID" value="CFS06844.1"/>
    <property type="molecule type" value="Genomic_DNA"/>
</dbReference>
<dbReference type="AlphaFoldDB" id="A0A654U6A1"/>
<evidence type="ECO:0000313" key="1">
    <source>
        <dbReference type="EMBL" id="CFS06844.1"/>
    </source>
</evidence>
<reference evidence="1 2" key="1">
    <citation type="submission" date="2015-03" db="EMBL/GenBank/DDBJ databases">
        <authorList>
            <consortium name="Pathogen Informatics"/>
        </authorList>
    </citation>
    <scope>NUCLEOTIDE SEQUENCE [LARGE SCALE GENOMIC DNA]</scope>
    <source>
        <strain evidence="1 2">C09601061</strain>
    </source>
</reference>
<evidence type="ECO:0000313" key="2">
    <source>
        <dbReference type="Proteomes" id="UP000046680"/>
    </source>
</evidence>
<protein>
    <submittedName>
        <fullName evidence="1">MCE-family protein MCE4C</fullName>
    </submittedName>
</protein>
<sequence>MLPGPLVATVFDLVFQPGKLPDSLADYLRGFIQERWIIRPKSP</sequence>
<proteinExistence type="predicted"/>
<accession>A0A654U6A1</accession>
<dbReference type="Proteomes" id="UP000046680">
    <property type="component" value="Unassembled WGS sequence"/>
</dbReference>
<gene>
    <name evidence="1" type="primary">mce4C</name>
    <name evidence="1" type="ORF">ERS007657_03861</name>
</gene>
<name>A0A654U6A1_MYCTX</name>
<organism evidence="1 2">
    <name type="scientific">Mycobacterium tuberculosis</name>
    <dbReference type="NCBI Taxonomy" id="1773"/>
    <lineage>
        <taxon>Bacteria</taxon>
        <taxon>Bacillati</taxon>
        <taxon>Actinomycetota</taxon>
        <taxon>Actinomycetes</taxon>
        <taxon>Mycobacteriales</taxon>
        <taxon>Mycobacteriaceae</taxon>
        <taxon>Mycobacterium</taxon>
        <taxon>Mycobacterium tuberculosis complex</taxon>
    </lineage>
</organism>